<gene>
    <name evidence="1" type="ORF">ACFSJS_02360</name>
</gene>
<accession>A0ABW4PCV9</accession>
<name>A0ABW4PCV9_9ACTN</name>
<dbReference type="Proteomes" id="UP001597365">
    <property type="component" value="Unassembled WGS sequence"/>
</dbReference>
<evidence type="ECO:0000313" key="1">
    <source>
        <dbReference type="EMBL" id="MFD1828508.1"/>
    </source>
</evidence>
<organism evidence="1 2">
    <name type="scientific">Streptomyces desertarenae</name>
    <dbReference type="NCBI Taxonomy" id="2666184"/>
    <lineage>
        <taxon>Bacteria</taxon>
        <taxon>Bacillati</taxon>
        <taxon>Actinomycetota</taxon>
        <taxon>Actinomycetes</taxon>
        <taxon>Kitasatosporales</taxon>
        <taxon>Streptomycetaceae</taxon>
        <taxon>Streptomyces</taxon>
    </lineage>
</organism>
<keyword evidence="2" id="KW-1185">Reference proteome</keyword>
<sequence>MKTVRGLADRMLERLVPQETASACTGYWIYRCINSPCGSFGNYTQRVWSCDFNRREFMSCGC</sequence>
<reference evidence="2" key="1">
    <citation type="journal article" date="2019" name="Int. J. Syst. Evol. Microbiol.">
        <title>The Global Catalogue of Microorganisms (GCM) 10K type strain sequencing project: providing services to taxonomists for standard genome sequencing and annotation.</title>
        <authorList>
            <consortium name="The Broad Institute Genomics Platform"/>
            <consortium name="The Broad Institute Genome Sequencing Center for Infectious Disease"/>
            <person name="Wu L."/>
            <person name="Ma J."/>
        </authorList>
    </citation>
    <scope>NUCLEOTIDE SEQUENCE [LARGE SCALE GENOMIC DNA]</scope>
    <source>
        <strain evidence="2">CGMCC 4.7455</strain>
    </source>
</reference>
<protein>
    <submittedName>
        <fullName evidence="1">Uncharacterized protein</fullName>
    </submittedName>
</protein>
<comment type="caution">
    <text evidence="1">The sequence shown here is derived from an EMBL/GenBank/DDBJ whole genome shotgun (WGS) entry which is preliminary data.</text>
</comment>
<dbReference type="EMBL" id="JBHUFU010000001">
    <property type="protein sequence ID" value="MFD1828508.1"/>
    <property type="molecule type" value="Genomic_DNA"/>
</dbReference>
<dbReference type="RefSeq" id="WP_380896101.1">
    <property type="nucleotide sequence ID" value="NZ_JBHUFU010000001.1"/>
</dbReference>
<proteinExistence type="predicted"/>
<evidence type="ECO:0000313" key="2">
    <source>
        <dbReference type="Proteomes" id="UP001597365"/>
    </source>
</evidence>